<feature type="region of interest" description="Disordered" evidence="1">
    <location>
        <begin position="329"/>
        <end position="348"/>
    </location>
</feature>
<evidence type="ECO:0008006" key="5">
    <source>
        <dbReference type="Google" id="ProtNLM"/>
    </source>
</evidence>
<evidence type="ECO:0000313" key="4">
    <source>
        <dbReference type="Proteomes" id="UP001500897"/>
    </source>
</evidence>
<keyword evidence="4" id="KW-1185">Reference proteome</keyword>
<protein>
    <recommendedName>
        <fullName evidence="5">VCBS repeat protein</fullName>
    </recommendedName>
</protein>
<evidence type="ECO:0000256" key="2">
    <source>
        <dbReference type="SAM" id="SignalP"/>
    </source>
</evidence>
<sequence length="348" mass="35104">MPRLIALVASGALGLGLLGVPATATAAGEQVVTYGDVTRDGLPDILLPDGAGDLRAVQDATGTVDTGQLVSYAASSPTGTWQDVQFTHRGTLRGGIYFDELITHIAGGQQLYLYQNSATGFSSSTSFYLNGSTIQGAVTCVDGVGSAIACPPELGTDWSNATQVLAVGSVSNETTGTPARTNLVAVIGTKLWLFSPGSNNVKLLSTTDTLLSGLDWSGYDLIGPGPANGTTTCTDAAGTTTTTAQATLWTRERGTGRILAYPITRNPAANCSVDLSALADPARGTVIGGGVDPAAYPVVGSVGDLTGDGVPDLYGQDPAGRVTVWPGTADDPAGRPGAVTGFAAPSAP</sequence>
<reference evidence="3 4" key="1">
    <citation type="journal article" date="2019" name="Int. J. Syst. Evol. Microbiol.">
        <title>The Global Catalogue of Microorganisms (GCM) 10K type strain sequencing project: providing services to taxonomists for standard genome sequencing and annotation.</title>
        <authorList>
            <consortium name="The Broad Institute Genomics Platform"/>
            <consortium name="The Broad Institute Genome Sequencing Center for Infectious Disease"/>
            <person name="Wu L."/>
            <person name="Ma J."/>
        </authorList>
    </citation>
    <scope>NUCLEOTIDE SEQUENCE [LARGE SCALE GENOMIC DNA]</scope>
    <source>
        <strain evidence="3 4">JCM 14559</strain>
    </source>
</reference>
<gene>
    <name evidence="3" type="ORF">GCM10009759_65490</name>
</gene>
<name>A0ABN2XX22_9ACTN</name>
<dbReference type="Proteomes" id="UP001500897">
    <property type="component" value="Unassembled WGS sequence"/>
</dbReference>
<dbReference type="EMBL" id="BAAANS010000062">
    <property type="protein sequence ID" value="GAA2118308.1"/>
    <property type="molecule type" value="Genomic_DNA"/>
</dbReference>
<accession>A0ABN2XX22</accession>
<evidence type="ECO:0000313" key="3">
    <source>
        <dbReference type="EMBL" id="GAA2118308.1"/>
    </source>
</evidence>
<evidence type="ECO:0000256" key="1">
    <source>
        <dbReference type="SAM" id="MobiDB-lite"/>
    </source>
</evidence>
<comment type="caution">
    <text evidence="3">The sequence shown here is derived from an EMBL/GenBank/DDBJ whole genome shotgun (WGS) entry which is preliminary data.</text>
</comment>
<proteinExistence type="predicted"/>
<feature type="signal peptide" evidence="2">
    <location>
        <begin position="1"/>
        <end position="26"/>
    </location>
</feature>
<feature type="chain" id="PRO_5045470550" description="VCBS repeat protein" evidence="2">
    <location>
        <begin position="27"/>
        <end position="348"/>
    </location>
</feature>
<organism evidence="3 4">
    <name type="scientific">Kitasatospora saccharophila</name>
    <dbReference type="NCBI Taxonomy" id="407973"/>
    <lineage>
        <taxon>Bacteria</taxon>
        <taxon>Bacillati</taxon>
        <taxon>Actinomycetota</taxon>
        <taxon>Actinomycetes</taxon>
        <taxon>Kitasatosporales</taxon>
        <taxon>Streptomycetaceae</taxon>
        <taxon>Kitasatospora</taxon>
    </lineage>
</organism>
<keyword evidence="2" id="KW-0732">Signal</keyword>